<dbReference type="AlphaFoldDB" id="A0A7W7HX36"/>
<keyword evidence="2" id="KW-0460">Magnesium</keyword>
<dbReference type="Proteomes" id="UP000578112">
    <property type="component" value="Unassembled WGS sequence"/>
</dbReference>
<comment type="caution">
    <text evidence="3">The sequence shown here is derived from an EMBL/GenBank/DDBJ whole genome shotgun (WGS) entry which is preliminary data.</text>
</comment>
<name>A0A7W7HX36_9ACTN</name>
<dbReference type="PANTHER" id="PTHR46470">
    <property type="entry name" value="N-ACYLNEURAMINATE-9-PHOSPHATASE"/>
    <property type="match status" value="1"/>
</dbReference>
<keyword evidence="1" id="KW-0378">Hydrolase</keyword>
<dbReference type="SUPFAM" id="SSF56784">
    <property type="entry name" value="HAD-like"/>
    <property type="match status" value="1"/>
</dbReference>
<evidence type="ECO:0000313" key="4">
    <source>
        <dbReference type="Proteomes" id="UP000578112"/>
    </source>
</evidence>
<dbReference type="InterPro" id="IPR023214">
    <property type="entry name" value="HAD_sf"/>
</dbReference>
<proteinExistence type="predicted"/>
<dbReference type="Gene3D" id="3.40.50.1000">
    <property type="entry name" value="HAD superfamily/HAD-like"/>
    <property type="match status" value="1"/>
</dbReference>
<evidence type="ECO:0000256" key="2">
    <source>
        <dbReference type="ARBA" id="ARBA00022842"/>
    </source>
</evidence>
<dbReference type="InterPro" id="IPR051400">
    <property type="entry name" value="HAD-like_hydrolase"/>
</dbReference>
<dbReference type="Pfam" id="PF13242">
    <property type="entry name" value="Hydrolase_like"/>
    <property type="match status" value="1"/>
</dbReference>
<keyword evidence="4" id="KW-1185">Reference proteome</keyword>
<accession>A0A7W7HX36</accession>
<dbReference type="EMBL" id="JACHNH010000001">
    <property type="protein sequence ID" value="MBB4762342.1"/>
    <property type="molecule type" value="Genomic_DNA"/>
</dbReference>
<dbReference type="InterPro" id="IPR036412">
    <property type="entry name" value="HAD-like_sf"/>
</dbReference>
<protein>
    <submittedName>
        <fullName evidence="3">FMN phosphatase YigB (HAD superfamily)</fullName>
    </submittedName>
</protein>
<sequence length="117" mass="12894">MIVTNGRAAQREAKIRNTGLDRLVHGWVVSETVGREKPAPEIFRAAADIARLPLRDAWVIGDSPQADIAGAVALGLRSMWISHNRTWSQAAYQPTDVAGEVASAIRRILRRDALERL</sequence>
<reference evidence="3 4" key="1">
    <citation type="submission" date="2020-08" db="EMBL/GenBank/DDBJ databases">
        <title>Sequencing the genomes of 1000 actinobacteria strains.</title>
        <authorList>
            <person name="Klenk H.-P."/>
        </authorList>
    </citation>
    <scope>NUCLEOTIDE SEQUENCE [LARGE SCALE GENOMIC DNA]</scope>
    <source>
        <strain evidence="3 4">DSM 43149</strain>
    </source>
</reference>
<dbReference type="GO" id="GO:0016787">
    <property type="term" value="F:hydrolase activity"/>
    <property type="evidence" value="ECO:0007669"/>
    <property type="project" value="UniProtKB-KW"/>
</dbReference>
<evidence type="ECO:0000256" key="1">
    <source>
        <dbReference type="ARBA" id="ARBA00022801"/>
    </source>
</evidence>
<organism evidence="3 4">
    <name type="scientific">Actinoplanes digitatis</name>
    <dbReference type="NCBI Taxonomy" id="1868"/>
    <lineage>
        <taxon>Bacteria</taxon>
        <taxon>Bacillati</taxon>
        <taxon>Actinomycetota</taxon>
        <taxon>Actinomycetes</taxon>
        <taxon>Micromonosporales</taxon>
        <taxon>Micromonosporaceae</taxon>
        <taxon>Actinoplanes</taxon>
    </lineage>
</organism>
<gene>
    <name evidence="3" type="ORF">BJ971_002898</name>
</gene>
<evidence type="ECO:0000313" key="3">
    <source>
        <dbReference type="EMBL" id="MBB4762342.1"/>
    </source>
</evidence>